<gene>
    <name evidence="2" type="ORF">H4075_18470</name>
</gene>
<dbReference type="KEGG" id="lacs:H4075_18470"/>
<dbReference type="EMBL" id="CP060007">
    <property type="protein sequence ID" value="QNA44038.1"/>
    <property type="molecule type" value="Genomic_DNA"/>
</dbReference>
<evidence type="ECO:0000313" key="3">
    <source>
        <dbReference type="Proteomes" id="UP000515344"/>
    </source>
</evidence>
<dbReference type="InterPro" id="IPR013783">
    <property type="entry name" value="Ig-like_fold"/>
</dbReference>
<dbReference type="Gene3D" id="2.60.40.10">
    <property type="entry name" value="Immunoglobulins"/>
    <property type="match status" value="1"/>
</dbReference>
<protein>
    <submittedName>
        <fullName evidence="2">Uncharacterized protein</fullName>
    </submittedName>
</protein>
<proteinExistence type="predicted"/>
<dbReference type="RefSeq" id="WP_182802300.1">
    <property type="nucleotide sequence ID" value="NZ_CP060007.1"/>
</dbReference>
<sequence>MKTIIMVAALALSFSTSQANDCLVSSKPFIAKAKPVAAQGFGYFRIHRIANDVALNWSVTNPGSVTRFSVERSFDAGFSFAETLEEVECSSANPSYKYRDCTTFPGYLYYRVAAHYADGSTEYSPVEMIRIVSRRG</sequence>
<name>A0A7G5XEY5_9BACT</name>
<organism evidence="2 3">
    <name type="scientific">Lacibacter sediminis</name>
    <dbReference type="NCBI Taxonomy" id="2760713"/>
    <lineage>
        <taxon>Bacteria</taxon>
        <taxon>Pseudomonadati</taxon>
        <taxon>Bacteroidota</taxon>
        <taxon>Chitinophagia</taxon>
        <taxon>Chitinophagales</taxon>
        <taxon>Chitinophagaceae</taxon>
        <taxon>Lacibacter</taxon>
    </lineage>
</organism>
<feature type="signal peptide" evidence="1">
    <location>
        <begin position="1"/>
        <end position="19"/>
    </location>
</feature>
<accession>A0A7G5XEY5</accession>
<keyword evidence="1" id="KW-0732">Signal</keyword>
<dbReference type="AlphaFoldDB" id="A0A7G5XEY5"/>
<dbReference type="Proteomes" id="UP000515344">
    <property type="component" value="Chromosome"/>
</dbReference>
<feature type="chain" id="PRO_5028887522" evidence="1">
    <location>
        <begin position="20"/>
        <end position="136"/>
    </location>
</feature>
<keyword evidence="3" id="KW-1185">Reference proteome</keyword>
<evidence type="ECO:0000313" key="2">
    <source>
        <dbReference type="EMBL" id="QNA44038.1"/>
    </source>
</evidence>
<evidence type="ECO:0000256" key="1">
    <source>
        <dbReference type="SAM" id="SignalP"/>
    </source>
</evidence>
<reference evidence="3" key="1">
    <citation type="submission" date="2020-08" db="EMBL/GenBank/DDBJ databases">
        <title>Lacibacter sp. S13-6-6 genome sequencing.</title>
        <authorList>
            <person name="Jin L."/>
        </authorList>
    </citation>
    <scope>NUCLEOTIDE SEQUENCE [LARGE SCALE GENOMIC DNA]</scope>
    <source>
        <strain evidence="3">S13-6-6</strain>
    </source>
</reference>